<comment type="caution">
    <text evidence="1">The sequence shown here is derived from an EMBL/GenBank/DDBJ whole genome shotgun (WGS) entry which is preliminary data.</text>
</comment>
<sequence length="468" mass="48576">MSAPQPTPFSPVSPTQFHAPVAGLSSPAPDTEPPGSAGGGSTVIGSSSIDHQIPIGLGLRNTALPKTDIELAIWGSPAGLHMRRPNDENLVIFQRAVGINSNSNRDRDSSSSNINTNTNTNGNNGNSDNRPATEHATSTTDAASLEAGQGHTAAPGLPEEEGCRPGSIYAAARAEIVIGASLTALGPSAGSYVVAITLLGAFNTVIAGLLALIKGQGLPDRLYHDRAEFKRVQDWIEQTEALLAVGVVGRDRKEVGLLVQTAFKKYNAAKHCEESNLPENYVRPPEPTQTGRPVSQGSQGPAGHPFPEFPSGADANRHAVGDALDLVLREPAAAPAIRQGRVDSTDGKGKVVTCALAGRSPVNPRAALGADDTLAPGAGAVGLEGVSRGGELEVDAGRNDCVATEEEAAALLAALGALAVVGLQIEYQEAMMAMAVDLFELWCLKRLERTMVKNSRELNRVSVAAGGR</sequence>
<name>A0ACB7P7A0_9PEZI</name>
<keyword evidence="2" id="KW-1185">Reference proteome</keyword>
<dbReference type="EMBL" id="JAGIZQ010000004">
    <property type="protein sequence ID" value="KAH6632071.1"/>
    <property type="molecule type" value="Genomic_DNA"/>
</dbReference>
<protein>
    <submittedName>
        <fullName evidence="1">Uncharacterized protein</fullName>
    </submittedName>
</protein>
<dbReference type="Proteomes" id="UP000724584">
    <property type="component" value="Unassembled WGS sequence"/>
</dbReference>
<organism evidence="1 2">
    <name type="scientific">Chaetomium tenue</name>
    <dbReference type="NCBI Taxonomy" id="1854479"/>
    <lineage>
        <taxon>Eukaryota</taxon>
        <taxon>Fungi</taxon>
        <taxon>Dikarya</taxon>
        <taxon>Ascomycota</taxon>
        <taxon>Pezizomycotina</taxon>
        <taxon>Sordariomycetes</taxon>
        <taxon>Sordariomycetidae</taxon>
        <taxon>Sordariales</taxon>
        <taxon>Chaetomiaceae</taxon>
        <taxon>Chaetomium</taxon>
    </lineage>
</organism>
<accession>A0ACB7P7A0</accession>
<evidence type="ECO:0000313" key="1">
    <source>
        <dbReference type="EMBL" id="KAH6632071.1"/>
    </source>
</evidence>
<reference evidence="1 2" key="1">
    <citation type="journal article" date="2021" name="Nat. Commun.">
        <title>Genetic determinants of endophytism in the Arabidopsis root mycobiome.</title>
        <authorList>
            <person name="Mesny F."/>
            <person name="Miyauchi S."/>
            <person name="Thiergart T."/>
            <person name="Pickel B."/>
            <person name="Atanasova L."/>
            <person name="Karlsson M."/>
            <person name="Huettel B."/>
            <person name="Barry K.W."/>
            <person name="Haridas S."/>
            <person name="Chen C."/>
            <person name="Bauer D."/>
            <person name="Andreopoulos W."/>
            <person name="Pangilinan J."/>
            <person name="LaButti K."/>
            <person name="Riley R."/>
            <person name="Lipzen A."/>
            <person name="Clum A."/>
            <person name="Drula E."/>
            <person name="Henrissat B."/>
            <person name="Kohler A."/>
            <person name="Grigoriev I.V."/>
            <person name="Martin F.M."/>
            <person name="Hacquard S."/>
        </authorList>
    </citation>
    <scope>NUCLEOTIDE SEQUENCE [LARGE SCALE GENOMIC DNA]</scope>
    <source>
        <strain evidence="1 2">MPI-SDFR-AT-0079</strain>
    </source>
</reference>
<proteinExistence type="predicted"/>
<evidence type="ECO:0000313" key="2">
    <source>
        <dbReference type="Proteomes" id="UP000724584"/>
    </source>
</evidence>
<gene>
    <name evidence="1" type="ORF">F5144DRAFT_592914</name>
</gene>